<gene>
    <name evidence="1" type="ORF">GsuE55_37000</name>
</gene>
<dbReference type="AlphaFoldDB" id="A0A679FXM0"/>
<evidence type="ECO:0008006" key="3">
    <source>
        <dbReference type="Google" id="ProtNLM"/>
    </source>
</evidence>
<accession>A0A679FXM0</accession>
<dbReference type="RefSeq" id="WP_172418848.1">
    <property type="nucleotide sequence ID" value="NZ_AP022558.1"/>
</dbReference>
<sequence length="55" mass="6215">MLNQKTVEVATGIKGTVVDVMPGDEYPIGILWEDEDGVFWYKQQDIGVKFILVQT</sequence>
<keyword evidence="1" id="KW-0614">Plasmid</keyword>
<evidence type="ECO:0000313" key="1">
    <source>
        <dbReference type="EMBL" id="BBW98867.1"/>
    </source>
</evidence>
<geneLocation type="plasmid" evidence="1 2">
    <name>pGspE55-1</name>
</geneLocation>
<evidence type="ECO:0000313" key="2">
    <source>
        <dbReference type="Proteomes" id="UP000501421"/>
    </source>
</evidence>
<dbReference type="Proteomes" id="UP000501421">
    <property type="component" value="Plasmid pGspE55-1"/>
</dbReference>
<organism evidence="1 2">
    <name type="scientific">Geobacillus subterraneus</name>
    <dbReference type="NCBI Taxonomy" id="129338"/>
    <lineage>
        <taxon>Bacteria</taxon>
        <taxon>Bacillati</taxon>
        <taxon>Bacillota</taxon>
        <taxon>Bacilli</taxon>
        <taxon>Bacillales</taxon>
        <taxon>Anoxybacillaceae</taxon>
        <taxon>Geobacillus</taxon>
    </lineage>
</organism>
<name>A0A679FXM0_9BACL</name>
<dbReference type="EMBL" id="AP022558">
    <property type="protein sequence ID" value="BBW98867.1"/>
    <property type="molecule type" value="Genomic_DNA"/>
</dbReference>
<protein>
    <recommendedName>
        <fullName evidence="3">DUF4926 domain-containing protein</fullName>
    </recommendedName>
</protein>
<proteinExistence type="predicted"/>
<keyword evidence="2" id="KW-1185">Reference proteome</keyword>
<reference evidence="2" key="1">
    <citation type="journal article" date="2020" name="Microbiol. Resour. Announc.">
        <title>Complete Genome Sequence of Geobacillus sp. Strain E55-1, Isolated from Mine Geyser in Japan.</title>
        <authorList>
            <person name="Miyazaki K."/>
            <person name="Hase E."/>
            <person name="Tokito N."/>
        </authorList>
    </citation>
    <scope>NUCLEOTIDE SEQUENCE [LARGE SCALE GENOMIC DNA]</scope>
    <source>
        <strain evidence="2">E55-1</strain>
        <plasmid evidence="2">pGspE55-1</plasmid>
    </source>
</reference>